<evidence type="ECO:0000256" key="5">
    <source>
        <dbReference type="ARBA" id="ARBA00023306"/>
    </source>
</evidence>
<dbReference type="InterPro" id="IPR038558">
    <property type="entry name" value="SAS-6_N_sf"/>
</dbReference>
<accession>A0A0L0RZD1</accession>
<evidence type="ECO:0000256" key="2">
    <source>
        <dbReference type="ARBA" id="ARBA00022490"/>
    </source>
</evidence>
<evidence type="ECO:0000313" key="9">
    <source>
        <dbReference type="EMBL" id="KNE55490.1"/>
    </source>
</evidence>
<feature type="domain" description="Spindle assembly abnormal protein 6 N-terminal" evidence="8">
    <location>
        <begin position="44"/>
        <end position="146"/>
    </location>
</feature>
<dbReference type="PANTHER" id="PTHR44281:SF2">
    <property type="entry name" value="SPINDLE ASSEMBLY ABNORMAL PROTEIN 6 HOMOLOG"/>
    <property type="match status" value="1"/>
</dbReference>
<gene>
    <name evidence="9" type="ORF">AMAG_01379</name>
</gene>
<dbReference type="eggNOG" id="ENOG502QQ4W">
    <property type="taxonomic scope" value="Eukaryota"/>
</dbReference>
<reference evidence="10" key="2">
    <citation type="submission" date="2009-11" db="EMBL/GenBank/DDBJ databases">
        <title>The Genome Sequence of Allomyces macrogynus strain ATCC 38327.</title>
        <authorList>
            <consortium name="The Broad Institute Genome Sequencing Platform"/>
            <person name="Russ C."/>
            <person name="Cuomo C."/>
            <person name="Shea T."/>
            <person name="Young S.K."/>
            <person name="Zeng Q."/>
            <person name="Koehrsen M."/>
            <person name="Haas B."/>
            <person name="Borodovsky M."/>
            <person name="Guigo R."/>
            <person name="Alvarado L."/>
            <person name="Berlin A."/>
            <person name="Borenstein D."/>
            <person name="Chen Z."/>
            <person name="Engels R."/>
            <person name="Freedman E."/>
            <person name="Gellesch M."/>
            <person name="Goldberg J."/>
            <person name="Griggs A."/>
            <person name="Gujja S."/>
            <person name="Heiman D."/>
            <person name="Hepburn T."/>
            <person name="Howarth C."/>
            <person name="Jen D."/>
            <person name="Larson L."/>
            <person name="Lewis B."/>
            <person name="Mehta T."/>
            <person name="Park D."/>
            <person name="Pearson M."/>
            <person name="Roberts A."/>
            <person name="Saif S."/>
            <person name="Shenoy N."/>
            <person name="Sisk P."/>
            <person name="Stolte C."/>
            <person name="Sykes S."/>
            <person name="Walk T."/>
            <person name="White J."/>
            <person name="Yandava C."/>
            <person name="Burger G."/>
            <person name="Gray M.W."/>
            <person name="Holland P.W.H."/>
            <person name="King N."/>
            <person name="Lang F.B.F."/>
            <person name="Roger A.J."/>
            <person name="Ruiz-Trillo I."/>
            <person name="Lander E."/>
            <person name="Nusbaum C."/>
        </authorList>
    </citation>
    <scope>NUCLEOTIDE SEQUENCE [LARGE SCALE GENOMIC DNA]</scope>
    <source>
        <strain evidence="10">ATCC 38327</strain>
    </source>
</reference>
<keyword evidence="10" id="KW-1185">Reference proteome</keyword>
<dbReference type="VEuPathDB" id="FungiDB:AMAG_01379"/>
<dbReference type="Proteomes" id="UP000054350">
    <property type="component" value="Unassembled WGS sequence"/>
</dbReference>
<dbReference type="STRING" id="578462.A0A0L0RZD1"/>
<dbReference type="InterPro" id="IPR032396">
    <property type="entry name" value="SAS-6_N"/>
</dbReference>
<evidence type="ECO:0000313" key="10">
    <source>
        <dbReference type="Proteomes" id="UP000054350"/>
    </source>
</evidence>
<name>A0A0L0RZD1_ALLM3</name>
<dbReference type="PANTHER" id="PTHR44281">
    <property type="entry name" value="SPINDLE ASSEMBLY ABNORMAL PROTEIN 6 HOMOLOG"/>
    <property type="match status" value="1"/>
</dbReference>
<keyword evidence="4" id="KW-0206">Cytoskeleton</keyword>
<dbReference type="Gene3D" id="2.170.210.20">
    <property type="entry name" value="Spindle assembly abnormal protein 6, N-terminal domain"/>
    <property type="match status" value="1"/>
</dbReference>
<keyword evidence="3 6" id="KW-0175">Coiled coil</keyword>
<feature type="region of interest" description="Disordered" evidence="7">
    <location>
        <begin position="541"/>
        <end position="622"/>
    </location>
</feature>
<dbReference type="OMA" id="HMAMKIK"/>
<feature type="region of interest" description="Disordered" evidence="7">
    <location>
        <begin position="333"/>
        <end position="358"/>
    </location>
</feature>
<organism evidence="9 10">
    <name type="scientific">Allomyces macrogynus (strain ATCC 38327)</name>
    <name type="common">Allomyces javanicus var. macrogynus</name>
    <dbReference type="NCBI Taxonomy" id="578462"/>
    <lineage>
        <taxon>Eukaryota</taxon>
        <taxon>Fungi</taxon>
        <taxon>Fungi incertae sedis</taxon>
        <taxon>Blastocladiomycota</taxon>
        <taxon>Blastocladiomycetes</taxon>
        <taxon>Blastocladiales</taxon>
        <taxon>Blastocladiaceae</taxon>
        <taxon>Allomyces</taxon>
    </lineage>
</organism>
<dbReference type="EMBL" id="GG745329">
    <property type="protein sequence ID" value="KNE55490.1"/>
    <property type="molecule type" value="Genomic_DNA"/>
</dbReference>
<dbReference type="Pfam" id="PF16531">
    <property type="entry name" value="SAS-6_N"/>
    <property type="match status" value="1"/>
</dbReference>
<evidence type="ECO:0000259" key="8">
    <source>
        <dbReference type="Pfam" id="PF16531"/>
    </source>
</evidence>
<keyword evidence="5" id="KW-0131">Cell cycle</keyword>
<protein>
    <recommendedName>
        <fullName evidence="8">Spindle assembly abnormal protein 6 N-terminal domain-containing protein</fullName>
    </recommendedName>
</protein>
<proteinExistence type="predicted"/>
<keyword evidence="2" id="KW-0963">Cytoplasm</keyword>
<dbReference type="OrthoDB" id="49058at2759"/>
<feature type="compositionally biased region" description="Basic and acidic residues" evidence="7">
    <location>
        <begin position="338"/>
        <end position="358"/>
    </location>
</feature>
<feature type="coiled-coil region" evidence="6">
    <location>
        <begin position="432"/>
        <end position="487"/>
    </location>
</feature>
<evidence type="ECO:0000256" key="3">
    <source>
        <dbReference type="ARBA" id="ARBA00023054"/>
    </source>
</evidence>
<dbReference type="SUPFAM" id="SSF57997">
    <property type="entry name" value="Tropomyosin"/>
    <property type="match status" value="1"/>
</dbReference>
<comment type="subcellular location">
    <subcellularLocation>
        <location evidence="1">Cytoplasm</location>
        <location evidence="1">Cytoskeleton</location>
        <location evidence="1">Microtubule organizing center</location>
        <location evidence="1">Centrosome</location>
    </subcellularLocation>
</comment>
<evidence type="ECO:0000256" key="4">
    <source>
        <dbReference type="ARBA" id="ARBA00023212"/>
    </source>
</evidence>
<dbReference type="AlphaFoldDB" id="A0A0L0RZD1"/>
<evidence type="ECO:0000256" key="6">
    <source>
        <dbReference type="SAM" id="Coils"/>
    </source>
</evidence>
<dbReference type="CDD" id="cd10142">
    <property type="entry name" value="HD_SAS6_N"/>
    <property type="match status" value="1"/>
</dbReference>
<feature type="compositionally biased region" description="Basic and acidic residues" evidence="7">
    <location>
        <begin position="228"/>
        <end position="244"/>
    </location>
</feature>
<evidence type="ECO:0000256" key="1">
    <source>
        <dbReference type="ARBA" id="ARBA00004300"/>
    </source>
</evidence>
<sequence length="622" mass="68274">MMALNPPAPPPGSAALRAPAPPLWTATVPLTVVGEDLHTSTIQAQATLTTRRDPRRTLDVLLTQEKDPFFHYSLSLAEDDYHQLKARQGLVVDFNVFPDKVIELLTLACQSPAHGKFDAQLVIGPRPTLQIVETNSFRQIVHLELAIVPGNDHAIKQYLASQVAMLKEELAMAKQMQSSTSTTMQTQLDDAKQASLRIQQQLDDMRTAHAEELRKLALQHAQELAKEREDRLAERDRERQEHARQLRNVESQLESKIQSLTIKESTTSTSYEQLAAQNRALESSLAGLKDAHARLSADYAALQRTHQALQSEKATADQDLYRCQHDLQRVTEQAGQLEAREHDRSDRLRSTQRDLEREVERREHLATDLEVTRAKLAQVESSLKEALGEITKGNAIIGKLQQAMKEQKAKLKTKNLVTLQQEKLLDERQGMLNQMANEVAAVRKQLENAEAALAAKSTEVAQLKGEMDRLEASRKEQQELVDFLHRQLNSDLLKNPSPRVGFHADEAVYTRPSTATGAPMPPAAGTATFPFRTLSPLKSQTATRLMESVHRSASPARSSAPPPPPPGMNGGGGARSMIPVPVAGTSVGARSTAGGPSSGPGGLAAARSTRDGHGAPRVSAFF</sequence>
<feature type="region of interest" description="Disordered" evidence="7">
    <location>
        <begin position="228"/>
        <end position="250"/>
    </location>
</feature>
<evidence type="ECO:0000256" key="7">
    <source>
        <dbReference type="SAM" id="MobiDB-lite"/>
    </source>
</evidence>
<reference evidence="9 10" key="1">
    <citation type="submission" date="2009-11" db="EMBL/GenBank/DDBJ databases">
        <title>Annotation of Allomyces macrogynus ATCC 38327.</title>
        <authorList>
            <consortium name="The Broad Institute Genome Sequencing Platform"/>
            <person name="Russ C."/>
            <person name="Cuomo C."/>
            <person name="Burger G."/>
            <person name="Gray M.W."/>
            <person name="Holland P.W.H."/>
            <person name="King N."/>
            <person name="Lang F.B.F."/>
            <person name="Roger A.J."/>
            <person name="Ruiz-Trillo I."/>
            <person name="Young S.K."/>
            <person name="Zeng Q."/>
            <person name="Gargeya S."/>
            <person name="Fitzgerald M."/>
            <person name="Haas B."/>
            <person name="Abouelleil A."/>
            <person name="Alvarado L."/>
            <person name="Arachchi H.M."/>
            <person name="Berlin A."/>
            <person name="Chapman S.B."/>
            <person name="Gearin G."/>
            <person name="Goldberg J."/>
            <person name="Griggs A."/>
            <person name="Gujja S."/>
            <person name="Hansen M."/>
            <person name="Heiman D."/>
            <person name="Howarth C."/>
            <person name="Larimer J."/>
            <person name="Lui A."/>
            <person name="MacDonald P.J.P."/>
            <person name="McCowen C."/>
            <person name="Montmayeur A."/>
            <person name="Murphy C."/>
            <person name="Neiman D."/>
            <person name="Pearson M."/>
            <person name="Priest M."/>
            <person name="Roberts A."/>
            <person name="Saif S."/>
            <person name="Shea T."/>
            <person name="Sisk P."/>
            <person name="Stolte C."/>
            <person name="Sykes S."/>
            <person name="Wortman J."/>
            <person name="Nusbaum C."/>
            <person name="Birren B."/>
        </authorList>
    </citation>
    <scope>NUCLEOTIDE SEQUENCE [LARGE SCALE GENOMIC DNA]</scope>
    <source>
        <strain evidence="9 10">ATCC 38327</strain>
    </source>
</reference>